<feature type="chain" id="PRO_5007159814" evidence="1">
    <location>
        <begin position="25"/>
        <end position="171"/>
    </location>
</feature>
<dbReference type="Gramene" id="KVI00317">
    <property type="protein sequence ID" value="KVI00317"/>
    <property type="gene ID" value="Ccrd_021451"/>
</dbReference>
<evidence type="ECO:0000313" key="3">
    <source>
        <dbReference type="EMBL" id="KVI00317.1"/>
    </source>
</evidence>
<protein>
    <submittedName>
        <fullName evidence="3">PAK-box/P21-Rho-binding</fullName>
    </submittedName>
</protein>
<dbReference type="OrthoDB" id="678664at2759"/>
<keyword evidence="1" id="KW-0732">Signal</keyword>
<dbReference type="Proteomes" id="UP000243975">
    <property type="component" value="Unassembled WGS sequence"/>
</dbReference>
<gene>
    <name evidence="3" type="ORF">Ccrd_021451</name>
</gene>
<name>A0A118JZR8_CYNCS</name>
<dbReference type="PANTHER" id="PTHR46931">
    <property type="entry name" value="CRIB DOMAIN-CONTAINING PROTEIN RIC2"/>
    <property type="match status" value="1"/>
</dbReference>
<dbReference type="OMA" id="IACASHS"/>
<evidence type="ECO:0000256" key="1">
    <source>
        <dbReference type="SAM" id="SignalP"/>
    </source>
</evidence>
<comment type="caution">
    <text evidence="3">The sequence shown here is derived from an EMBL/GenBank/DDBJ whole genome shotgun (WGS) entry which is preliminary data.</text>
</comment>
<reference evidence="3 4" key="1">
    <citation type="journal article" date="2016" name="Sci. Rep.">
        <title>The genome sequence of the outbreeding globe artichoke constructed de novo incorporating a phase-aware low-pass sequencing strategy of F1 progeny.</title>
        <authorList>
            <person name="Scaglione D."/>
            <person name="Reyes-Chin-Wo S."/>
            <person name="Acquadro A."/>
            <person name="Froenicke L."/>
            <person name="Portis E."/>
            <person name="Beitel C."/>
            <person name="Tirone M."/>
            <person name="Mauro R."/>
            <person name="Lo Monaco A."/>
            <person name="Mauromicale G."/>
            <person name="Faccioli P."/>
            <person name="Cattivelli L."/>
            <person name="Rieseberg L."/>
            <person name="Michelmore R."/>
            <person name="Lanteri S."/>
        </authorList>
    </citation>
    <scope>NUCLEOTIDE SEQUENCE [LARGE SCALE GENOMIC DNA]</scope>
    <source>
        <strain evidence="3">2C</strain>
    </source>
</reference>
<feature type="signal peptide" evidence="1">
    <location>
        <begin position="1"/>
        <end position="24"/>
    </location>
</feature>
<dbReference type="CDD" id="cd00132">
    <property type="entry name" value="CRIB"/>
    <property type="match status" value="1"/>
</dbReference>
<dbReference type="InterPro" id="IPR000095">
    <property type="entry name" value="CRIB_dom"/>
</dbReference>
<organism evidence="3 4">
    <name type="scientific">Cynara cardunculus var. scolymus</name>
    <name type="common">Globe artichoke</name>
    <name type="synonym">Cynara scolymus</name>
    <dbReference type="NCBI Taxonomy" id="59895"/>
    <lineage>
        <taxon>Eukaryota</taxon>
        <taxon>Viridiplantae</taxon>
        <taxon>Streptophyta</taxon>
        <taxon>Embryophyta</taxon>
        <taxon>Tracheophyta</taxon>
        <taxon>Spermatophyta</taxon>
        <taxon>Magnoliopsida</taxon>
        <taxon>eudicotyledons</taxon>
        <taxon>Gunneridae</taxon>
        <taxon>Pentapetalae</taxon>
        <taxon>asterids</taxon>
        <taxon>campanulids</taxon>
        <taxon>Asterales</taxon>
        <taxon>Asteraceae</taxon>
        <taxon>Carduoideae</taxon>
        <taxon>Cardueae</taxon>
        <taxon>Carduinae</taxon>
        <taxon>Cynara</taxon>
    </lineage>
</organism>
<accession>A0A118JZR8</accession>
<proteinExistence type="predicted"/>
<evidence type="ECO:0000313" key="4">
    <source>
        <dbReference type="Proteomes" id="UP000243975"/>
    </source>
</evidence>
<evidence type="ECO:0000259" key="2">
    <source>
        <dbReference type="PROSITE" id="PS50108"/>
    </source>
</evidence>
<dbReference type="EMBL" id="LEKV01003391">
    <property type="protein sequence ID" value="KVI00317.1"/>
    <property type="molecule type" value="Genomic_DNA"/>
</dbReference>
<dbReference type="STRING" id="59895.A0A118JZR8"/>
<keyword evidence="4" id="KW-1185">Reference proteome</keyword>
<dbReference type="PROSITE" id="PS50108">
    <property type="entry name" value="CRIB"/>
    <property type="match status" value="1"/>
</dbReference>
<feature type="domain" description="CRIB" evidence="2">
    <location>
        <begin position="108"/>
        <end position="121"/>
    </location>
</feature>
<dbReference type="SMART" id="SM00285">
    <property type="entry name" value="PBD"/>
    <property type="match status" value="1"/>
</dbReference>
<dbReference type="AlphaFoldDB" id="A0A118JZR8"/>
<dbReference type="InterPro" id="IPR044509">
    <property type="entry name" value="RIC2/4"/>
</dbReference>
<dbReference type="PANTHER" id="PTHR46931:SF19">
    <property type="entry name" value="CRIB DOMAIN-CONTAINING PROTEIN"/>
    <property type="match status" value="1"/>
</dbReference>
<sequence>MKGMISRFLVLPFYIGCLSQSTVGEFDSTRVVKKSKPESNRVATSMAMEEGSSSSMVEIKKSWNPTTLNRSNISKAMDRLIRITFKGFTQMFAYKDMEDIKIETEMEIGFPTDVKHVTHIGADGSMTTNPSKNWDPIQLPETLSFPPVSLQQFELAMAVEAEEPASPSKRS</sequence>